<comment type="caution">
    <text evidence="4">The sequence shown here is derived from an EMBL/GenBank/DDBJ whole genome shotgun (WGS) entry which is preliminary data.</text>
</comment>
<dbReference type="EMBL" id="JASFAG010000002">
    <property type="protein sequence ID" value="MDX9677821.1"/>
    <property type="molecule type" value="Genomic_DNA"/>
</dbReference>
<evidence type="ECO:0000256" key="1">
    <source>
        <dbReference type="ARBA" id="ARBA00004496"/>
    </source>
</evidence>
<sequence>MFEEGTVDTYNDVSGYGWITLDRSGEKVYVDFKALPQGVKTLEGGQRVRVEYGQIPRGLKASSVSLL</sequence>
<comment type="subcellular location">
    <subcellularLocation>
        <location evidence="1">Cytoplasm</location>
    </subcellularLocation>
</comment>
<evidence type="ECO:0000313" key="5">
    <source>
        <dbReference type="Proteomes" id="UP001287024"/>
    </source>
</evidence>
<dbReference type="RefSeq" id="WP_320336867.1">
    <property type="nucleotide sequence ID" value="NZ_JASFAG010000002.1"/>
</dbReference>
<dbReference type="SUPFAM" id="SSF50249">
    <property type="entry name" value="Nucleic acid-binding proteins"/>
    <property type="match status" value="1"/>
</dbReference>
<reference evidence="4 5" key="1">
    <citation type="submission" date="2023-05" db="EMBL/GenBank/DDBJ databases">
        <title>Siderophore-mediated competition between Bacillus subtilis and Pseudomonas marginalis.</title>
        <authorList>
            <person name="Lyng M."/>
            <person name="Joergensen J.P.B."/>
            <person name="Schostag M.D."/>
            <person name="Jarmusch S.A."/>
            <person name="Aguilar D.K.C."/>
            <person name="Andrade C.N.L."/>
            <person name="Kovacs A.T."/>
        </authorList>
    </citation>
    <scope>NUCLEOTIDE SEQUENCE [LARGE SCALE GENOMIC DNA]</scope>
    <source>
        <strain evidence="4 5">P8_72</strain>
    </source>
</reference>
<dbReference type="PIRSF" id="PIRSF002599">
    <property type="entry name" value="Cold_shock_A"/>
    <property type="match status" value="1"/>
</dbReference>
<accession>A0ABU5BMA8</accession>
<dbReference type="Gene3D" id="2.40.50.140">
    <property type="entry name" value="Nucleic acid-binding proteins"/>
    <property type="match status" value="1"/>
</dbReference>
<gene>
    <name evidence="4" type="ORF">QMK45_18080</name>
</gene>
<dbReference type="InterPro" id="IPR012340">
    <property type="entry name" value="NA-bd_OB-fold"/>
</dbReference>
<dbReference type="InterPro" id="IPR012156">
    <property type="entry name" value="Cold_shock_CspA"/>
</dbReference>
<evidence type="ECO:0000256" key="2">
    <source>
        <dbReference type="ARBA" id="ARBA00022490"/>
    </source>
</evidence>
<name>A0ABU5BMA8_9PSED</name>
<dbReference type="SMART" id="SM00357">
    <property type="entry name" value="CSP"/>
    <property type="match status" value="1"/>
</dbReference>
<keyword evidence="2" id="KW-0963">Cytoplasm</keyword>
<dbReference type="InterPro" id="IPR011129">
    <property type="entry name" value="CSD"/>
</dbReference>
<dbReference type="InterPro" id="IPR002059">
    <property type="entry name" value="CSP_DNA-bd"/>
</dbReference>
<organism evidence="4 5">
    <name type="scientific">Pseudomonas zeae</name>
    <dbReference type="NCBI Taxonomy" id="2745510"/>
    <lineage>
        <taxon>Bacteria</taxon>
        <taxon>Pseudomonadati</taxon>
        <taxon>Pseudomonadota</taxon>
        <taxon>Gammaproteobacteria</taxon>
        <taxon>Pseudomonadales</taxon>
        <taxon>Pseudomonadaceae</taxon>
        <taxon>Pseudomonas</taxon>
    </lineage>
</organism>
<proteinExistence type="predicted"/>
<keyword evidence="5" id="KW-1185">Reference proteome</keyword>
<dbReference type="Proteomes" id="UP001287024">
    <property type="component" value="Unassembled WGS sequence"/>
</dbReference>
<feature type="domain" description="CSD" evidence="3">
    <location>
        <begin position="2"/>
        <end position="66"/>
    </location>
</feature>
<evidence type="ECO:0000259" key="3">
    <source>
        <dbReference type="PROSITE" id="PS51857"/>
    </source>
</evidence>
<dbReference type="PROSITE" id="PS51857">
    <property type="entry name" value="CSD_2"/>
    <property type="match status" value="1"/>
</dbReference>
<protein>
    <submittedName>
        <fullName evidence="4">Cold shock domain-containing protein</fullName>
    </submittedName>
</protein>
<dbReference type="Pfam" id="PF00313">
    <property type="entry name" value="CSD"/>
    <property type="match status" value="1"/>
</dbReference>
<evidence type="ECO:0000313" key="4">
    <source>
        <dbReference type="EMBL" id="MDX9677821.1"/>
    </source>
</evidence>